<name>A0AAD4DUQ1_9AGAM</name>
<reference evidence="2" key="1">
    <citation type="journal article" date="2020" name="New Phytol.">
        <title>Comparative genomics reveals dynamic genome evolution in host specialist ectomycorrhizal fungi.</title>
        <authorList>
            <person name="Lofgren L.A."/>
            <person name="Nguyen N.H."/>
            <person name="Vilgalys R."/>
            <person name="Ruytinx J."/>
            <person name="Liao H.L."/>
            <person name="Branco S."/>
            <person name="Kuo A."/>
            <person name="LaButti K."/>
            <person name="Lipzen A."/>
            <person name="Andreopoulos W."/>
            <person name="Pangilinan J."/>
            <person name="Riley R."/>
            <person name="Hundley H."/>
            <person name="Na H."/>
            <person name="Barry K."/>
            <person name="Grigoriev I.V."/>
            <person name="Stajich J.E."/>
            <person name="Kennedy P.G."/>
        </authorList>
    </citation>
    <scope>NUCLEOTIDE SEQUENCE</scope>
    <source>
        <strain evidence="2">FC203</strain>
    </source>
</reference>
<proteinExistence type="predicted"/>
<dbReference type="GeneID" id="64671991"/>
<evidence type="ECO:0000313" key="3">
    <source>
        <dbReference type="Proteomes" id="UP001195769"/>
    </source>
</evidence>
<comment type="caution">
    <text evidence="2">The sequence shown here is derived from an EMBL/GenBank/DDBJ whole genome shotgun (WGS) entry which is preliminary data.</text>
</comment>
<feature type="compositionally biased region" description="Polar residues" evidence="1">
    <location>
        <begin position="86"/>
        <end position="100"/>
    </location>
</feature>
<evidence type="ECO:0000313" key="2">
    <source>
        <dbReference type="EMBL" id="KAG1893238.1"/>
    </source>
</evidence>
<evidence type="ECO:0000256" key="1">
    <source>
        <dbReference type="SAM" id="MobiDB-lite"/>
    </source>
</evidence>
<accession>A0AAD4DUQ1</accession>
<gene>
    <name evidence="2" type="ORF">F5891DRAFT_986085</name>
</gene>
<feature type="compositionally biased region" description="Basic residues" evidence="1">
    <location>
        <begin position="40"/>
        <end position="52"/>
    </location>
</feature>
<protein>
    <submittedName>
        <fullName evidence="2">Uncharacterized protein</fullName>
    </submittedName>
</protein>
<sequence length="193" mass="20498">MSEDHGAEPPPEACKATGRESSSQARSQVQQAIQKFAKGITKKISTRSKRPHSLIPAGLNVDLQDTPSNQNVEDVSHPHPSANKHPASSENPSGCINQGSPREPISKAVSIPSGVDETSGPESVGTELQGAHEASEHMKTLGGRAQSVASIANNTLADLAAADNFQTNYLQPLKIFDTAIEKIANVWAFLLSW</sequence>
<dbReference type="RefSeq" id="XP_041218814.1">
    <property type="nucleotide sequence ID" value="XM_041377693.1"/>
</dbReference>
<dbReference type="AlphaFoldDB" id="A0AAD4DUQ1"/>
<dbReference type="Proteomes" id="UP001195769">
    <property type="component" value="Unassembled WGS sequence"/>
</dbReference>
<feature type="compositionally biased region" description="Polar residues" evidence="1">
    <location>
        <begin position="63"/>
        <end position="73"/>
    </location>
</feature>
<organism evidence="2 3">
    <name type="scientific">Suillus fuscotomentosus</name>
    <dbReference type="NCBI Taxonomy" id="1912939"/>
    <lineage>
        <taxon>Eukaryota</taxon>
        <taxon>Fungi</taxon>
        <taxon>Dikarya</taxon>
        <taxon>Basidiomycota</taxon>
        <taxon>Agaricomycotina</taxon>
        <taxon>Agaricomycetes</taxon>
        <taxon>Agaricomycetidae</taxon>
        <taxon>Boletales</taxon>
        <taxon>Suillineae</taxon>
        <taxon>Suillaceae</taxon>
        <taxon>Suillus</taxon>
    </lineage>
</organism>
<dbReference type="EMBL" id="JABBWK010000105">
    <property type="protein sequence ID" value="KAG1893238.1"/>
    <property type="molecule type" value="Genomic_DNA"/>
</dbReference>
<keyword evidence="3" id="KW-1185">Reference proteome</keyword>
<feature type="compositionally biased region" description="Low complexity" evidence="1">
    <location>
        <begin position="21"/>
        <end position="34"/>
    </location>
</feature>
<feature type="region of interest" description="Disordered" evidence="1">
    <location>
        <begin position="1"/>
        <end position="135"/>
    </location>
</feature>